<dbReference type="PANTHER" id="PTHR38465">
    <property type="entry name" value="HTH-TYPE TRANSCRIPTIONAL REGULATOR MJ1563-RELATED"/>
    <property type="match status" value="1"/>
</dbReference>
<keyword evidence="5" id="KW-1185">Reference proteome</keyword>
<evidence type="ECO:0000313" key="5">
    <source>
        <dbReference type="Proteomes" id="UP000431264"/>
    </source>
</evidence>
<evidence type="ECO:0000256" key="3">
    <source>
        <dbReference type="ARBA" id="ARBA00023163"/>
    </source>
</evidence>
<dbReference type="PANTHER" id="PTHR38465:SF1">
    <property type="entry name" value="HTH-TYPE TRANSCRIPTIONAL REGULATOR MJ1563-RELATED"/>
    <property type="match status" value="1"/>
</dbReference>
<name>A0A6I4IIS4_9FLAO</name>
<comment type="caution">
    <text evidence="4">The sequence shown here is derived from an EMBL/GenBank/DDBJ whole genome shotgun (WGS) entry which is preliminary data.</text>
</comment>
<evidence type="ECO:0000256" key="1">
    <source>
        <dbReference type="ARBA" id="ARBA00023015"/>
    </source>
</evidence>
<dbReference type="AlphaFoldDB" id="A0A6I4IIS4"/>
<keyword evidence="1" id="KW-0805">Transcription regulation</keyword>
<sequence>MMQEEKQELIEMFGVHFEQLYNIPPLASRILGTLIIDGCKSGLTFEELVDKMQASKSSISTNLNLLLKMEKIYYFTVLGDRKKYFKASPLSQRLNNYLTLVNNELLLIDKIIKYREKNTCCSQEKINLLNSYAYKEHMEKAEQLLLTTITKFKDIEEKNQLNK</sequence>
<dbReference type="Gene3D" id="1.10.10.10">
    <property type="entry name" value="Winged helix-like DNA-binding domain superfamily/Winged helix DNA-binding domain"/>
    <property type="match status" value="1"/>
</dbReference>
<evidence type="ECO:0000256" key="2">
    <source>
        <dbReference type="ARBA" id="ARBA00023125"/>
    </source>
</evidence>
<dbReference type="InterPro" id="IPR036390">
    <property type="entry name" value="WH_DNA-bd_sf"/>
</dbReference>
<dbReference type="EMBL" id="WQLW01000007">
    <property type="protein sequence ID" value="MVO09663.1"/>
    <property type="molecule type" value="Genomic_DNA"/>
</dbReference>
<dbReference type="Proteomes" id="UP000431264">
    <property type="component" value="Unassembled WGS sequence"/>
</dbReference>
<proteinExistence type="predicted"/>
<reference evidence="5" key="1">
    <citation type="submission" date="2019-05" db="EMBL/GenBank/DDBJ databases">
        <title>Flavobacterium profundi sp. nov., isolated from a deep-sea seamount.</title>
        <authorList>
            <person name="Zhang D.-C."/>
        </authorList>
    </citation>
    <scope>NUCLEOTIDE SEQUENCE [LARGE SCALE GENOMIC DNA]</scope>
    <source>
        <strain evidence="5">TP390</strain>
    </source>
</reference>
<organism evidence="4 5">
    <name type="scientific">Flavobacterium profundi</name>
    <dbReference type="NCBI Taxonomy" id="1774945"/>
    <lineage>
        <taxon>Bacteria</taxon>
        <taxon>Pseudomonadati</taxon>
        <taxon>Bacteroidota</taxon>
        <taxon>Flavobacteriia</taxon>
        <taxon>Flavobacteriales</taxon>
        <taxon>Flavobacteriaceae</taxon>
        <taxon>Flavobacterium</taxon>
    </lineage>
</organism>
<dbReference type="RefSeq" id="WP_140998038.1">
    <property type="nucleotide sequence ID" value="NZ_VDCZ01000007.1"/>
</dbReference>
<keyword evidence="2" id="KW-0238">DNA-binding</keyword>
<accession>A0A6I4IIS4</accession>
<keyword evidence="3" id="KW-0804">Transcription</keyword>
<dbReference type="SUPFAM" id="SSF46785">
    <property type="entry name" value="Winged helix' DNA-binding domain"/>
    <property type="match status" value="1"/>
</dbReference>
<dbReference type="OrthoDB" id="1807857at2"/>
<gene>
    <name evidence="4" type="ORF">GOQ30_10875</name>
</gene>
<dbReference type="GO" id="GO:0003677">
    <property type="term" value="F:DNA binding"/>
    <property type="evidence" value="ECO:0007669"/>
    <property type="project" value="UniProtKB-KW"/>
</dbReference>
<dbReference type="InterPro" id="IPR036388">
    <property type="entry name" value="WH-like_DNA-bd_sf"/>
</dbReference>
<evidence type="ECO:0008006" key="6">
    <source>
        <dbReference type="Google" id="ProtNLM"/>
    </source>
</evidence>
<dbReference type="InterPro" id="IPR052362">
    <property type="entry name" value="HTH-GbsR_regulator"/>
</dbReference>
<evidence type="ECO:0000313" key="4">
    <source>
        <dbReference type="EMBL" id="MVO09663.1"/>
    </source>
</evidence>
<protein>
    <recommendedName>
        <fullName evidence="6">Transcriptional regulator</fullName>
    </recommendedName>
</protein>